<keyword evidence="3 4" id="KW-0325">Glycoprotein</keyword>
<dbReference type="GO" id="GO:0005615">
    <property type="term" value="C:extracellular space"/>
    <property type="evidence" value="ECO:0007669"/>
    <property type="project" value="UniProtKB-KW"/>
</dbReference>
<dbReference type="PANTHER" id="PTHR48485">
    <property type="entry name" value="INTERLEUKIN-12 SUBUNIT BETA-RELATED"/>
    <property type="match status" value="1"/>
</dbReference>
<accession>A0A1S3RPJ7</accession>
<sequence>MSSAGVVVVNVDGSLVQHPLTCLGSFNREEEGWRRDNDWVWRRDGEEDEDILWMVDEEEKKKGNSFLVNLEERTGGGIFTCHSLDRTLLKNTTVLVKHMDEQKRILEGSTTTGYMKCSTRNYQGEFHCSWKFTTKRVGNVMSVRVARGLSDAENISCSVDASGQQWTCSSSSGQSDIMCSVNSSGLGVSCVDRQYCPYAEETDRITLTIYMRTNYLLEEYSQRFYLSEIVKPDKVSINKVNSSTIEWTCPVSWNSPISYFPLSFQVKEIKGREHKNGCTCDSPCTKVHTTKSSQWSVKAKVMVCVRAQDALCDSHWSDWTEYRHNNKRNKRGKQEKKKEQKLKYESLAALRYRYVDIMKALTKIVLLSGKKDERDDAAAQKKKMVLENVNVVSKMLQAKDAEQHRAVSLLKDMIEVLSRIQQDFEKAKVTAKTLADKWGAQNAFEDTRRRKARHHFD</sequence>
<dbReference type="SUPFAM" id="SSF49265">
    <property type="entry name" value="Fibronectin type III"/>
    <property type="match status" value="2"/>
</dbReference>
<comment type="subcellular location">
    <subcellularLocation>
        <location evidence="4">Secreted</location>
    </subcellularLocation>
</comment>
<dbReference type="InterPro" id="IPR036116">
    <property type="entry name" value="FN3_sf"/>
</dbReference>
<evidence type="ECO:0000256" key="4">
    <source>
        <dbReference type="RuleBase" id="RU281113"/>
    </source>
</evidence>
<dbReference type="GO" id="GO:0005125">
    <property type="term" value="F:cytokine activity"/>
    <property type="evidence" value="ECO:0007669"/>
    <property type="project" value="UniProtKB-KW"/>
</dbReference>
<keyword evidence="6" id="KW-1185">Reference proteome</keyword>
<gene>
    <name evidence="7" type="primary">LOC106604286</name>
    <name evidence="4" type="synonym">IL12B</name>
</gene>
<comment type="subunit">
    <text evidence="4">Heterodimer with IL12A; disulfide-linked. The heterodimer is known as interleukin IL-12.</text>
</comment>
<organism evidence="6 7">
    <name type="scientific">Salmo salar</name>
    <name type="common">Atlantic salmon</name>
    <dbReference type="NCBI Taxonomy" id="8030"/>
    <lineage>
        <taxon>Eukaryota</taxon>
        <taxon>Metazoa</taxon>
        <taxon>Chordata</taxon>
        <taxon>Craniata</taxon>
        <taxon>Vertebrata</taxon>
        <taxon>Euteleostomi</taxon>
        <taxon>Actinopterygii</taxon>
        <taxon>Neopterygii</taxon>
        <taxon>Teleostei</taxon>
        <taxon>Protacanthopterygii</taxon>
        <taxon>Salmoniformes</taxon>
        <taxon>Salmonidae</taxon>
        <taxon>Salmoninae</taxon>
        <taxon>Salmo</taxon>
    </lineage>
</organism>
<evidence type="ECO:0000256" key="1">
    <source>
        <dbReference type="ARBA" id="ARBA00022729"/>
    </source>
</evidence>
<comment type="similarity">
    <text evidence="4">Belongs to the IL-12B family.</text>
</comment>
<evidence type="ECO:0000256" key="3">
    <source>
        <dbReference type="ARBA" id="ARBA00023180"/>
    </source>
</evidence>
<dbReference type="GeneID" id="106604286"/>
<dbReference type="Proteomes" id="UP001652741">
    <property type="component" value="Chromosome ssa05"/>
</dbReference>
<evidence type="ECO:0000256" key="2">
    <source>
        <dbReference type="ARBA" id="ARBA00023157"/>
    </source>
</evidence>
<reference evidence="7" key="1">
    <citation type="submission" date="2025-08" db="UniProtKB">
        <authorList>
            <consortium name="RefSeq"/>
        </authorList>
    </citation>
    <scope>IDENTIFICATION</scope>
</reference>
<keyword evidence="4" id="KW-0393">Immunoglobulin domain</keyword>
<dbReference type="GO" id="GO:0004896">
    <property type="term" value="F:cytokine receptor activity"/>
    <property type="evidence" value="ECO:0007669"/>
    <property type="project" value="UniProtKB-UniRule"/>
</dbReference>
<keyword evidence="1" id="KW-0732">Signal</keyword>
<dbReference type="STRING" id="8030.ENSSSAP00000085341"/>
<evidence type="ECO:0000259" key="5">
    <source>
        <dbReference type="Pfam" id="PF10420"/>
    </source>
</evidence>
<dbReference type="RefSeq" id="XP_014054250.2">
    <property type="nucleotide sequence ID" value="XM_014198775.2"/>
</dbReference>
<keyword evidence="4" id="KW-0964">Secreted</keyword>
<dbReference type="AlphaFoldDB" id="A0A1S3RPJ7"/>
<dbReference type="KEGG" id="sasa:106604286"/>
<dbReference type="PRINTS" id="PR01928">
    <property type="entry name" value="INTRLEUKN12B"/>
</dbReference>
<dbReference type="Pfam" id="PF10420">
    <property type="entry name" value="IL12p40_C"/>
    <property type="match status" value="1"/>
</dbReference>
<name>A0A1S3RPJ7_SALSA</name>
<proteinExistence type="inferred from homology"/>
<dbReference type="InterPro" id="IPR013783">
    <property type="entry name" value="Ig-like_fold"/>
</dbReference>
<dbReference type="Gene3D" id="2.60.40.10">
    <property type="entry name" value="Immunoglobulins"/>
    <property type="match status" value="2"/>
</dbReference>
<dbReference type="InterPro" id="IPR015528">
    <property type="entry name" value="IL-12_beta"/>
</dbReference>
<dbReference type="InterPro" id="IPR019482">
    <property type="entry name" value="IL-12_beta_cen-dom"/>
</dbReference>
<dbReference type="PaxDb" id="8030-ENSSSAP00000085341"/>
<protein>
    <recommendedName>
        <fullName evidence="4">Interleukin-12 subunit beta</fullName>
        <shortName evidence="4">IL-12B</shortName>
    </recommendedName>
    <alternativeName>
        <fullName evidence="4">Cytotoxic lymphocyte maturation factor 40 kDa subunit</fullName>
    </alternativeName>
    <alternativeName>
        <fullName evidence="4">IL-12 subunit p40</fullName>
    </alternativeName>
</protein>
<keyword evidence="4" id="KW-0202">Cytokine</keyword>
<feature type="domain" description="Interleukin-12 beta central" evidence="5">
    <location>
        <begin position="113"/>
        <end position="212"/>
    </location>
</feature>
<dbReference type="InterPro" id="IPR050676">
    <property type="entry name" value="IL-12"/>
</dbReference>
<evidence type="ECO:0000313" key="6">
    <source>
        <dbReference type="Proteomes" id="UP001652741"/>
    </source>
</evidence>
<evidence type="ECO:0000313" key="7">
    <source>
        <dbReference type="RefSeq" id="XP_014054250.2"/>
    </source>
</evidence>
<dbReference type="PANTHER" id="PTHR48485:SF4">
    <property type="entry name" value="INTERLEUKIN-12 SUBUNIT BETA"/>
    <property type="match status" value="1"/>
</dbReference>
<keyword evidence="2" id="KW-1015">Disulfide bond</keyword>